<dbReference type="SMART" id="SM00490">
    <property type="entry name" value="HELICc"/>
    <property type="match status" value="1"/>
</dbReference>
<evidence type="ECO:0000259" key="15">
    <source>
        <dbReference type="PROSITE" id="PS51194"/>
    </source>
</evidence>
<dbReference type="SMART" id="SM01058">
    <property type="entry name" value="CarD_TRCF"/>
    <property type="match status" value="1"/>
</dbReference>
<dbReference type="EMBL" id="JAAVXB010000002">
    <property type="protein sequence ID" value="NKF21819.1"/>
    <property type="molecule type" value="Genomic_DNA"/>
</dbReference>
<evidence type="ECO:0000313" key="16">
    <source>
        <dbReference type="EMBL" id="NKF21819.1"/>
    </source>
</evidence>
<dbReference type="Pfam" id="PF02559">
    <property type="entry name" value="CarD_TRCF_RID"/>
    <property type="match status" value="1"/>
</dbReference>
<feature type="domain" description="Helicase C-terminal" evidence="15">
    <location>
        <begin position="793"/>
        <end position="946"/>
    </location>
</feature>
<dbReference type="SUPFAM" id="SSF141259">
    <property type="entry name" value="CarD-like"/>
    <property type="match status" value="1"/>
</dbReference>
<protein>
    <recommendedName>
        <fullName evidence="12 13">Transcription-repair-coupling factor</fullName>
        <shortName evidence="13">TRCF</shortName>
        <ecNumber evidence="13">3.6.4.-</ecNumber>
    </recommendedName>
</protein>
<evidence type="ECO:0000256" key="3">
    <source>
        <dbReference type="ARBA" id="ARBA00022741"/>
    </source>
</evidence>
<keyword evidence="8 13" id="KW-0238">DNA-binding</keyword>
<dbReference type="InterPro" id="IPR047112">
    <property type="entry name" value="RecG/Mfd"/>
</dbReference>
<accession>A0A970B821</accession>
<dbReference type="InterPro" id="IPR014001">
    <property type="entry name" value="Helicase_ATP-bd"/>
</dbReference>
<dbReference type="InterPro" id="IPR041471">
    <property type="entry name" value="UvrB_inter"/>
</dbReference>
<dbReference type="PANTHER" id="PTHR47964">
    <property type="entry name" value="ATP-DEPENDENT DNA HELICASE HOMOLOG RECG, CHLOROPLASTIC"/>
    <property type="match status" value="1"/>
</dbReference>
<dbReference type="InterPro" id="IPR004576">
    <property type="entry name" value="Mfd"/>
</dbReference>
<evidence type="ECO:0000256" key="6">
    <source>
        <dbReference type="ARBA" id="ARBA00022806"/>
    </source>
</evidence>
<dbReference type="InterPro" id="IPR005118">
    <property type="entry name" value="TRCF_C"/>
</dbReference>
<dbReference type="GO" id="GO:0003678">
    <property type="term" value="F:DNA helicase activity"/>
    <property type="evidence" value="ECO:0007669"/>
    <property type="project" value="TreeGrafter"/>
</dbReference>
<dbReference type="PANTHER" id="PTHR47964:SF1">
    <property type="entry name" value="ATP-DEPENDENT DNA HELICASE HOMOLOG RECG, CHLOROPLASTIC"/>
    <property type="match status" value="1"/>
</dbReference>
<evidence type="ECO:0000256" key="9">
    <source>
        <dbReference type="ARBA" id="ARBA00023204"/>
    </source>
</evidence>
<reference evidence="16" key="1">
    <citation type="submission" date="2020-03" db="EMBL/GenBank/DDBJ databases">
        <title>Solimonas marina sp. nov., isolated from deep seawater of the Pacific Ocean.</title>
        <authorList>
            <person name="Liu X."/>
            <person name="Lai Q."/>
            <person name="Sun F."/>
            <person name="Gai Y."/>
            <person name="Li G."/>
            <person name="Shao Z."/>
        </authorList>
    </citation>
    <scope>NUCLEOTIDE SEQUENCE</scope>
    <source>
        <strain evidence="16">C16B3</strain>
    </source>
</reference>
<dbReference type="AlphaFoldDB" id="A0A970B821"/>
<dbReference type="InterPro" id="IPR001650">
    <property type="entry name" value="Helicase_C-like"/>
</dbReference>
<dbReference type="InterPro" id="IPR048635">
    <property type="entry name" value="MFD_D3"/>
</dbReference>
<dbReference type="Gene3D" id="3.90.1150.50">
    <property type="entry name" value="Transcription-repair-coupling factor, D7 domain"/>
    <property type="match status" value="1"/>
</dbReference>
<comment type="function">
    <text evidence="13">Couples transcription and DNA repair by recognizing RNA polymerase (RNAP) stalled at DNA lesions. Mediates ATP-dependent release of RNAP and its truncated transcript from the DNA, and recruitment of nucleotide excision repair machinery to the damaged site.</text>
</comment>
<name>A0A970B821_9GAMM</name>
<comment type="subcellular location">
    <subcellularLocation>
        <location evidence="1 13">Cytoplasm</location>
    </subcellularLocation>
</comment>
<evidence type="ECO:0000256" key="1">
    <source>
        <dbReference type="ARBA" id="ARBA00004496"/>
    </source>
</evidence>
<keyword evidence="4 13" id="KW-0227">DNA damage</keyword>
<dbReference type="GO" id="GO:0005737">
    <property type="term" value="C:cytoplasm"/>
    <property type="evidence" value="ECO:0007669"/>
    <property type="project" value="UniProtKB-SubCell"/>
</dbReference>
<evidence type="ECO:0000256" key="11">
    <source>
        <dbReference type="ARBA" id="ARBA00061399"/>
    </source>
</evidence>
<dbReference type="Pfam" id="PF03461">
    <property type="entry name" value="TRCF"/>
    <property type="match status" value="1"/>
</dbReference>
<keyword evidence="2 13" id="KW-0963">Cytoplasm</keyword>
<dbReference type="EC" id="3.6.4.-" evidence="13"/>
<dbReference type="SMART" id="SM00487">
    <property type="entry name" value="DEXDc"/>
    <property type="match status" value="1"/>
</dbReference>
<dbReference type="Pfam" id="PF00270">
    <property type="entry name" value="DEAD"/>
    <property type="match status" value="1"/>
</dbReference>
<keyword evidence="5 13" id="KW-0378">Hydrolase</keyword>
<dbReference type="SMART" id="SM00982">
    <property type="entry name" value="TRCF"/>
    <property type="match status" value="1"/>
</dbReference>
<dbReference type="Proteomes" id="UP000653472">
    <property type="component" value="Unassembled WGS sequence"/>
</dbReference>
<dbReference type="InterPro" id="IPR011545">
    <property type="entry name" value="DEAD/DEAH_box_helicase_dom"/>
</dbReference>
<gene>
    <name evidence="13 16" type="primary">mfd</name>
    <name evidence="16" type="ORF">G7Y82_05770</name>
</gene>
<evidence type="ECO:0000256" key="8">
    <source>
        <dbReference type="ARBA" id="ARBA00023125"/>
    </source>
</evidence>
<dbReference type="Pfam" id="PF17757">
    <property type="entry name" value="UvrB_inter"/>
    <property type="match status" value="1"/>
</dbReference>
<dbReference type="PROSITE" id="PS51192">
    <property type="entry name" value="HELICASE_ATP_BIND_1"/>
    <property type="match status" value="1"/>
</dbReference>
<dbReference type="FunFam" id="3.40.50.300:FF:000546">
    <property type="entry name" value="Transcription-repair-coupling factor"/>
    <property type="match status" value="1"/>
</dbReference>
<evidence type="ECO:0000313" key="17">
    <source>
        <dbReference type="Proteomes" id="UP000653472"/>
    </source>
</evidence>
<dbReference type="HAMAP" id="MF_00969">
    <property type="entry name" value="TRCF"/>
    <property type="match status" value="1"/>
</dbReference>
<evidence type="ECO:0000256" key="4">
    <source>
        <dbReference type="ARBA" id="ARBA00022763"/>
    </source>
</evidence>
<organism evidence="16 17">
    <name type="scientific">Solimonas marina</name>
    <dbReference type="NCBI Taxonomy" id="2714601"/>
    <lineage>
        <taxon>Bacteria</taxon>
        <taxon>Pseudomonadati</taxon>
        <taxon>Pseudomonadota</taxon>
        <taxon>Gammaproteobacteria</taxon>
        <taxon>Nevskiales</taxon>
        <taxon>Nevskiaceae</taxon>
        <taxon>Solimonas</taxon>
    </lineage>
</organism>
<evidence type="ECO:0000256" key="5">
    <source>
        <dbReference type="ARBA" id="ARBA00022801"/>
    </source>
</evidence>
<dbReference type="Gene3D" id="3.40.50.300">
    <property type="entry name" value="P-loop containing nucleotide triphosphate hydrolases"/>
    <property type="match status" value="2"/>
</dbReference>
<dbReference type="Gene3D" id="3.30.2060.10">
    <property type="entry name" value="Penicillin-binding protein 1b domain"/>
    <property type="match status" value="1"/>
</dbReference>
<dbReference type="GO" id="GO:0016787">
    <property type="term" value="F:hydrolase activity"/>
    <property type="evidence" value="ECO:0007669"/>
    <property type="project" value="UniProtKB-KW"/>
</dbReference>
<dbReference type="RefSeq" id="WP_168147048.1">
    <property type="nucleotide sequence ID" value="NZ_JAAVXB010000002.1"/>
</dbReference>
<dbReference type="GO" id="GO:0000716">
    <property type="term" value="P:transcription-coupled nucleotide-excision repair, DNA damage recognition"/>
    <property type="evidence" value="ECO:0007669"/>
    <property type="project" value="UniProtKB-UniRule"/>
</dbReference>
<dbReference type="Gene3D" id="3.40.50.11180">
    <property type="match status" value="1"/>
</dbReference>
<dbReference type="InterPro" id="IPR027417">
    <property type="entry name" value="P-loop_NTPase"/>
</dbReference>
<dbReference type="CDD" id="cd17991">
    <property type="entry name" value="DEXHc_TRCF"/>
    <property type="match status" value="1"/>
</dbReference>
<dbReference type="Gene3D" id="3.40.50.11140">
    <property type="match status" value="1"/>
</dbReference>
<evidence type="ECO:0000256" key="10">
    <source>
        <dbReference type="ARBA" id="ARBA00061104"/>
    </source>
</evidence>
<keyword evidence="3 13" id="KW-0547">Nucleotide-binding</keyword>
<dbReference type="NCBIfam" id="TIGR00580">
    <property type="entry name" value="mfd"/>
    <property type="match status" value="1"/>
</dbReference>
<evidence type="ECO:0000259" key="14">
    <source>
        <dbReference type="PROSITE" id="PS51192"/>
    </source>
</evidence>
<dbReference type="PROSITE" id="PS51194">
    <property type="entry name" value="HELICASE_CTER"/>
    <property type="match status" value="1"/>
</dbReference>
<comment type="similarity">
    <text evidence="10 13">In the N-terminal section; belongs to the UvrB family.</text>
</comment>
<dbReference type="InterPro" id="IPR003711">
    <property type="entry name" value="CarD-like/TRCF_RID"/>
</dbReference>
<dbReference type="GO" id="GO:0006355">
    <property type="term" value="P:regulation of DNA-templated transcription"/>
    <property type="evidence" value="ECO:0007669"/>
    <property type="project" value="UniProtKB-UniRule"/>
</dbReference>
<sequence length="1139" mass="126510">MSLPNACSALTPALPETAVSWTGLHGPAAALATAQLACQRDRLVVALAADEQHAYRLEAELRFFLGDVPLVHLPDSEVLAYDQFSPHQDVLSQRLAALHRLPQMRRGVLLTTADQLMQRLPPTGWLGGRAFEIKVGDKLDPQRFRERLIAAGYQSVSEVQAQGEFAVRGALLDLYPMGAPDAYRIDLFDDEIETIRTFDPETQRSEDKVDEIRMLPAREFPTDKDGIETFRKRYREYFPGDPSRSRIYSEVSKGLMPGGIESWLPLFFVDGTSMLTDYLPEDAIIVAAGELEHALDIDWQQIGERHERYSGDIERPLMKPDDLFVAPAAVMKALGRFARATIGGTLEPRLGFAIGTAHKGADAVRAQLAALSPDEKVLFVAESPGRREALLGFLKPLGILPREHRNWGDFLADGRRIGITLGPLQEGFRLDADQLSVISEAQVFGQRAPAAEVRRKSRIRDPETVLRDLSEISQGSPVVHVQHGVGRYVGLQKLDAGGIDTEYLVLEYAGGGKLYVPVTSLNLIHRYSGTEPEHAPLHSLGSERWSKAQAKAREKAQDVAAELLQIQARRAAKPGLQLEFDDEDYRRFCDGFPFTPTTDQQKAIDAVLDDMRSEKTMDRVVCGDVGFGKTEVALRAAFVAARGGRQVCMLAPTTLLVEQHAKNFADRFADFPIRVASLSRLRSTKEQNQTLKELAEGKLDVVIGTHRLLQNDIKFKDLGLVIVDEEHRFGVRHKERLKNLRAEVDLLTLTATPIPRTLNMSLAGLRDLSIIATPPASRVAIKTFVSEWSNPLVYEACLRELKRGGQIYFLHNEVKDIENFSRKIQELVPEGRVRYAHGQMRERELEQVMLDFYHQRFNILVCTTIIESGIDVPSANTILIDRADQLGLAQLHQLRGRVGRSHHRGYAYFLVPSKRALNADAEKRLEAIETLGDLGSGFALATHDLEIRGAGELLGADQSGQIEEVGFTLYAELLARAVKAIQRGKLDDAPFGHAECEIDLGVASLIPDTYIPDVHARLTLYKRIAEAADEHALHELKVEMIDRFGLLPPAAERLFDASALRISAQALGITRLRAGARSITVDFSDRPNIEPVKLIKLIQTQPKTYRLEGQKRLNCYGNFESAEARIPAATLLLATLGGS</sequence>
<evidence type="ECO:0000256" key="12">
    <source>
        <dbReference type="ARBA" id="ARBA00070128"/>
    </source>
</evidence>
<keyword evidence="7 13" id="KW-0067">ATP-binding</keyword>
<dbReference type="GO" id="GO:0005524">
    <property type="term" value="F:ATP binding"/>
    <property type="evidence" value="ECO:0007669"/>
    <property type="project" value="UniProtKB-UniRule"/>
</dbReference>
<evidence type="ECO:0000256" key="2">
    <source>
        <dbReference type="ARBA" id="ARBA00022490"/>
    </source>
</evidence>
<comment type="caution">
    <text evidence="16">The sequence shown here is derived from an EMBL/GenBank/DDBJ whole genome shotgun (WGS) entry which is preliminary data.</text>
</comment>
<evidence type="ECO:0000256" key="7">
    <source>
        <dbReference type="ARBA" id="ARBA00022840"/>
    </source>
</evidence>
<dbReference type="Pfam" id="PF00271">
    <property type="entry name" value="Helicase_C"/>
    <property type="match status" value="1"/>
</dbReference>
<evidence type="ECO:0000256" key="13">
    <source>
        <dbReference type="HAMAP-Rule" id="MF_00969"/>
    </source>
</evidence>
<dbReference type="InterPro" id="IPR036101">
    <property type="entry name" value="CarD-like/TRCF_RID_sf"/>
</dbReference>
<dbReference type="FunFam" id="3.40.50.300:FF:000300">
    <property type="entry name" value="Transcription-repair-coupling factor"/>
    <property type="match status" value="1"/>
</dbReference>
<dbReference type="InterPro" id="IPR037235">
    <property type="entry name" value="TRCF-like_C_D7"/>
</dbReference>
<dbReference type="GO" id="GO:0003684">
    <property type="term" value="F:damaged DNA binding"/>
    <property type="evidence" value="ECO:0007669"/>
    <property type="project" value="InterPro"/>
</dbReference>
<dbReference type="Gene3D" id="2.40.10.170">
    <property type="match status" value="1"/>
</dbReference>
<keyword evidence="6" id="KW-0347">Helicase</keyword>
<dbReference type="SUPFAM" id="SSF52540">
    <property type="entry name" value="P-loop containing nucleoside triphosphate hydrolases"/>
    <property type="match status" value="4"/>
</dbReference>
<proteinExistence type="inferred from homology"/>
<dbReference type="SUPFAM" id="SSF143517">
    <property type="entry name" value="TRCF domain-like"/>
    <property type="match status" value="1"/>
</dbReference>
<comment type="similarity">
    <text evidence="11 13">In the C-terminal section; belongs to the helicase family. RecG subfamily.</text>
</comment>
<keyword evidence="9 13" id="KW-0234">DNA repair</keyword>
<dbReference type="Pfam" id="PF21132">
    <property type="entry name" value="MFD_D3"/>
    <property type="match status" value="1"/>
</dbReference>
<keyword evidence="17" id="KW-1185">Reference proteome</keyword>
<feature type="domain" description="Helicase ATP-binding" evidence="14">
    <location>
        <begin position="610"/>
        <end position="771"/>
    </location>
</feature>